<name>A0AAD9HGT0_9PEZI</name>
<dbReference type="InterPro" id="IPR036597">
    <property type="entry name" value="Fido-like_dom_sf"/>
</dbReference>
<dbReference type="EMBL" id="MU842889">
    <property type="protein sequence ID" value="KAK2027774.1"/>
    <property type="molecule type" value="Genomic_DNA"/>
</dbReference>
<dbReference type="InterPro" id="IPR040198">
    <property type="entry name" value="Fido_containing"/>
</dbReference>
<evidence type="ECO:0000313" key="4">
    <source>
        <dbReference type="EMBL" id="KAK2027774.1"/>
    </source>
</evidence>
<reference evidence="4" key="1">
    <citation type="submission" date="2021-06" db="EMBL/GenBank/DDBJ databases">
        <title>Comparative genomics, transcriptomics and evolutionary studies reveal genomic signatures of adaptation to plant cell wall in hemibiotrophic fungi.</title>
        <authorList>
            <consortium name="DOE Joint Genome Institute"/>
            <person name="Baroncelli R."/>
            <person name="Diaz J.F."/>
            <person name="Benocci T."/>
            <person name="Peng M."/>
            <person name="Battaglia E."/>
            <person name="Haridas S."/>
            <person name="Andreopoulos W."/>
            <person name="Labutti K."/>
            <person name="Pangilinan J."/>
            <person name="Floch G.L."/>
            <person name="Makela M.R."/>
            <person name="Henrissat B."/>
            <person name="Grigoriev I.V."/>
            <person name="Crouch J.A."/>
            <person name="De Vries R.P."/>
            <person name="Sukno S.A."/>
            <person name="Thon M.R."/>
        </authorList>
    </citation>
    <scope>NUCLEOTIDE SEQUENCE</scope>
    <source>
        <strain evidence="4">MAFF235873</strain>
    </source>
</reference>
<dbReference type="PANTHER" id="PTHR13504:SF38">
    <property type="entry name" value="FIDO DOMAIN-CONTAINING PROTEIN"/>
    <property type="match status" value="1"/>
</dbReference>
<evidence type="ECO:0000313" key="5">
    <source>
        <dbReference type="Proteomes" id="UP001232148"/>
    </source>
</evidence>
<evidence type="ECO:0000259" key="3">
    <source>
        <dbReference type="PROSITE" id="PS51459"/>
    </source>
</evidence>
<feature type="binding site" evidence="2">
    <location>
        <begin position="307"/>
        <end position="314"/>
    </location>
    <ligand>
        <name>ATP</name>
        <dbReference type="ChEBI" id="CHEBI:30616"/>
    </ligand>
</feature>
<dbReference type="SUPFAM" id="SSF140931">
    <property type="entry name" value="Fic-like"/>
    <property type="match status" value="1"/>
</dbReference>
<evidence type="ECO:0000256" key="2">
    <source>
        <dbReference type="PIRSR" id="PIRSR640198-2"/>
    </source>
</evidence>
<dbReference type="PROSITE" id="PS51459">
    <property type="entry name" value="FIDO"/>
    <property type="match status" value="1"/>
</dbReference>
<gene>
    <name evidence="4" type="ORF">LX32DRAFT_640610</name>
</gene>
<dbReference type="GO" id="GO:0005524">
    <property type="term" value="F:ATP binding"/>
    <property type="evidence" value="ECO:0007669"/>
    <property type="project" value="UniProtKB-KW"/>
</dbReference>
<proteinExistence type="predicted"/>
<keyword evidence="2" id="KW-0547">Nucleotide-binding</keyword>
<dbReference type="Pfam" id="PF02661">
    <property type="entry name" value="Fic"/>
    <property type="match status" value="1"/>
</dbReference>
<sequence length="379" mass="42797">MLGAFKKAPGLRGCAISLPFKRASYNVSGKRPLATRSKEDRDARLALLRQIYKPFSLLDKGSPEYIELAKSGKVWEDHFQPYDSERMGYKTLQEENKNMLAEIDTLKELMKPQVPELARALVAEYAHQSVAIENNPLKIGDTVAIFDLLNKKLFSHVDMASVAAEDLTKLDLPQFNSDHDVSVVNELKNHIVASQWIAETAAGQQGTSGINEAEMRQLAAMTIKGTQSEAVYNLAWGGSVPLGGYRKLPIVVKNNPLTIFPYPAEVPACVKRFFNWRDSQHHKKEIHPLILACQMTAYFVQIHPFPDGNGRISRMLMHDYMVRQGYLPVVMQDLDRQDYLRMMGDADKGNPDELVTTVLSTQLDELNTFYWRQLAKGRS</sequence>
<dbReference type="AlphaFoldDB" id="A0AAD9HGT0"/>
<keyword evidence="5" id="KW-1185">Reference proteome</keyword>
<evidence type="ECO:0000256" key="1">
    <source>
        <dbReference type="PIRSR" id="PIRSR640198-1"/>
    </source>
</evidence>
<organism evidence="4 5">
    <name type="scientific">Colletotrichum zoysiae</name>
    <dbReference type="NCBI Taxonomy" id="1216348"/>
    <lineage>
        <taxon>Eukaryota</taxon>
        <taxon>Fungi</taxon>
        <taxon>Dikarya</taxon>
        <taxon>Ascomycota</taxon>
        <taxon>Pezizomycotina</taxon>
        <taxon>Sordariomycetes</taxon>
        <taxon>Hypocreomycetidae</taxon>
        <taxon>Glomerellales</taxon>
        <taxon>Glomerellaceae</taxon>
        <taxon>Colletotrichum</taxon>
        <taxon>Colletotrichum graminicola species complex</taxon>
    </lineage>
</organism>
<feature type="domain" description="Fido" evidence="3">
    <location>
        <begin position="210"/>
        <end position="361"/>
    </location>
</feature>
<feature type="active site" evidence="1">
    <location>
        <position position="303"/>
    </location>
</feature>
<comment type="caution">
    <text evidence="4">The sequence shown here is derived from an EMBL/GenBank/DDBJ whole genome shotgun (WGS) entry which is preliminary data.</text>
</comment>
<keyword evidence="2" id="KW-0067">ATP-binding</keyword>
<accession>A0AAD9HGT0</accession>
<protein>
    <submittedName>
        <fullName evidence="4">Fic/DOC family protein</fullName>
    </submittedName>
</protein>
<dbReference type="InterPro" id="IPR003812">
    <property type="entry name" value="Fido"/>
</dbReference>
<dbReference type="PANTHER" id="PTHR13504">
    <property type="entry name" value="FIDO DOMAIN-CONTAINING PROTEIN DDB_G0283145"/>
    <property type="match status" value="1"/>
</dbReference>
<dbReference type="Proteomes" id="UP001232148">
    <property type="component" value="Unassembled WGS sequence"/>
</dbReference>
<dbReference type="Gene3D" id="1.10.3290.10">
    <property type="entry name" value="Fido-like domain"/>
    <property type="match status" value="1"/>
</dbReference>